<reference evidence="2" key="1">
    <citation type="submission" date="2019-11" db="EMBL/GenBank/DDBJ databases">
        <authorList>
            <person name="Feng L."/>
        </authorList>
    </citation>
    <scope>NUCLEOTIDE SEQUENCE</scope>
    <source>
        <strain evidence="2">AvaginalisLFYP127</strain>
    </source>
</reference>
<dbReference type="RefSeq" id="WP_156328332.1">
    <property type="nucleotide sequence ID" value="NZ_CACRSW010000001.1"/>
</dbReference>
<dbReference type="InterPro" id="IPR029045">
    <property type="entry name" value="ClpP/crotonase-like_dom_sf"/>
</dbReference>
<proteinExistence type="predicted"/>
<name>A0A6N2QX65_9FIRM</name>
<dbReference type="Gene3D" id="3.30.750.44">
    <property type="match status" value="1"/>
</dbReference>
<gene>
    <name evidence="2" type="ORF">AVLFYP127_00073</name>
</gene>
<evidence type="ECO:0008006" key="3">
    <source>
        <dbReference type="Google" id="ProtNLM"/>
    </source>
</evidence>
<feature type="compositionally biased region" description="Basic residues" evidence="1">
    <location>
        <begin position="1"/>
        <end position="10"/>
    </location>
</feature>
<feature type="region of interest" description="Disordered" evidence="1">
    <location>
        <begin position="1"/>
        <end position="48"/>
    </location>
</feature>
<sequence>MKSKNNKRNKKDQSASRHTKKKVRKKDIKIKSKKTNINKRSKKRLKAKKRKYMRRRLALLLILIFLIFFIVKAIFSSKNKFETYKYPKFRDNVMKSVSKEIFIGNTEERTLTSAEKIADFNKLTYYVSRNYTIDKENKENFKSLMNQTDAYKKRIKNSKSDQEFFDAIQSYLSILDDNRTNVIDVKTYRSIFGYYKENKDSPRGRILGDAQVVNRYKRLLGRKDDLEKIEIKENKNILEINMPSFNSNDLEKDKENLKKILQNNQEIKNIFINLSNNESIDDKYANEILPLLIHKDYSYEKVIFYRGNLLKQGLSYMKNNKDNVNTYSSFMKNQSIKFPEKSQGINKNDFMYYDQIKTEIKKDSNLPDKKIYILTNDNTKNDAIRFANILKNTSDAYVVKNGFEGDKSKSDIIYHMRTEIIKLDHSGILVSIDCAKSLDEDDKYLKYSQIINAQNPYKQVLSMIK</sequence>
<organism evidence="2">
    <name type="scientific">Anaerococcus vaginalis</name>
    <dbReference type="NCBI Taxonomy" id="33037"/>
    <lineage>
        <taxon>Bacteria</taxon>
        <taxon>Bacillati</taxon>
        <taxon>Bacillota</taxon>
        <taxon>Tissierellia</taxon>
        <taxon>Tissierellales</taxon>
        <taxon>Peptoniphilaceae</taxon>
        <taxon>Anaerococcus</taxon>
    </lineage>
</organism>
<dbReference type="EMBL" id="CACRSW010000001">
    <property type="protein sequence ID" value="VYS73164.1"/>
    <property type="molecule type" value="Genomic_DNA"/>
</dbReference>
<accession>A0A6N2QX65</accession>
<dbReference type="Gene3D" id="3.90.226.10">
    <property type="entry name" value="2-enoyl-CoA Hydratase, Chain A, domain 1"/>
    <property type="match status" value="1"/>
</dbReference>
<feature type="compositionally biased region" description="Basic residues" evidence="1">
    <location>
        <begin position="17"/>
        <end position="48"/>
    </location>
</feature>
<protein>
    <recommendedName>
        <fullName evidence="3">Peptidase family S41</fullName>
    </recommendedName>
</protein>
<evidence type="ECO:0000256" key="1">
    <source>
        <dbReference type="SAM" id="MobiDB-lite"/>
    </source>
</evidence>
<dbReference type="SUPFAM" id="SSF52096">
    <property type="entry name" value="ClpP/crotonase"/>
    <property type="match status" value="1"/>
</dbReference>
<dbReference type="AlphaFoldDB" id="A0A6N2QX65"/>
<evidence type="ECO:0000313" key="2">
    <source>
        <dbReference type="EMBL" id="VYS73164.1"/>
    </source>
</evidence>